<dbReference type="InterPro" id="IPR044713">
    <property type="entry name" value="DNJA1/2-like"/>
</dbReference>
<keyword evidence="2" id="KW-0479">Metal-binding</keyword>
<keyword evidence="3" id="KW-0677">Repeat</keyword>
<dbReference type="InterPro" id="IPR002939">
    <property type="entry name" value="DnaJ_C"/>
</dbReference>
<evidence type="ECO:0000256" key="3">
    <source>
        <dbReference type="ARBA" id="ARBA00022737"/>
    </source>
</evidence>
<dbReference type="Pfam" id="PF01556">
    <property type="entry name" value="DnaJ_C"/>
    <property type="match status" value="1"/>
</dbReference>
<dbReference type="FunFam" id="2.60.260.20:FF:000003">
    <property type="entry name" value="DnaJ subfamily A member 2"/>
    <property type="match status" value="1"/>
</dbReference>
<dbReference type="GO" id="GO:0009408">
    <property type="term" value="P:response to heat"/>
    <property type="evidence" value="ECO:0007669"/>
    <property type="project" value="InterPro"/>
</dbReference>
<dbReference type="EMBL" id="CAIIXF020000003">
    <property type="protein sequence ID" value="CAH1779345.1"/>
    <property type="molecule type" value="Genomic_DNA"/>
</dbReference>
<dbReference type="Pfam" id="PF00226">
    <property type="entry name" value="DnaJ"/>
    <property type="match status" value="1"/>
</dbReference>
<proteinExistence type="inferred from homology"/>
<dbReference type="InterPro" id="IPR036410">
    <property type="entry name" value="HSP_DnaJ_Cys-rich_dom_sf"/>
</dbReference>
<dbReference type="GO" id="GO:0005524">
    <property type="term" value="F:ATP binding"/>
    <property type="evidence" value="ECO:0007669"/>
    <property type="project" value="InterPro"/>
</dbReference>
<protein>
    <submittedName>
        <fullName evidence="10">Uncharacterized protein</fullName>
    </submittedName>
</protein>
<dbReference type="FunFam" id="2.10.230.10:FF:000001">
    <property type="entry name" value="DnaJ subfamily A member 2"/>
    <property type="match status" value="1"/>
</dbReference>
<dbReference type="GO" id="GO:0008270">
    <property type="term" value="F:zinc ion binding"/>
    <property type="evidence" value="ECO:0007669"/>
    <property type="project" value="UniProtKB-KW"/>
</dbReference>
<evidence type="ECO:0000313" key="11">
    <source>
        <dbReference type="Proteomes" id="UP000749559"/>
    </source>
</evidence>
<dbReference type="SUPFAM" id="SSF46565">
    <property type="entry name" value="Chaperone J-domain"/>
    <property type="match status" value="1"/>
</dbReference>
<organism evidence="10 11">
    <name type="scientific">Owenia fusiformis</name>
    <name type="common">Polychaete worm</name>
    <dbReference type="NCBI Taxonomy" id="6347"/>
    <lineage>
        <taxon>Eukaryota</taxon>
        <taxon>Metazoa</taxon>
        <taxon>Spiralia</taxon>
        <taxon>Lophotrochozoa</taxon>
        <taxon>Annelida</taxon>
        <taxon>Polychaeta</taxon>
        <taxon>Sedentaria</taxon>
        <taxon>Canalipalpata</taxon>
        <taxon>Sabellida</taxon>
        <taxon>Oweniida</taxon>
        <taxon>Oweniidae</taxon>
        <taxon>Owenia</taxon>
    </lineage>
</organism>
<dbReference type="SMART" id="SM00271">
    <property type="entry name" value="DnaJ"/>
    <property type="match status" value="1"/>
</dbReference>
<dbReference type="CDD" id="cd10747">
    <property type="entry name" value="DnaJ_C"/>
    <property type="match status" value="1"/>
</dbReference>
<dbReference type="PRINTS" id="PR00625">
    <property type="entry name" value="JDOMAIN"/>
</dbReference>
<dbReference type="Gene3D" id="2.60.260.20">
    <property type="entry name" value="Urease metallochaperone UreE, N-terminal domain"/>
    <property type="match status" value="2"/>
</dbReference>
<dbReference type="Gene3D" id="2.10.230.10">
    <property type="entry name" value="Heat shock protein DnaJ, cysteine-rich domain"/>
    <property type="match status" value="1"/>
</dbReference>
<keyword evidence="1" id="KW-0488">Methylation</keyword>
<dbReference type="PROSITE" id="PS50076">
    <property type="entry name" value="DNAJ_2"/>
    <property type="match status" value="1"/>
</dbReference>
<evidence type="ECO:0000256" key="7">
    <source>
        <dbReference type="ARBA" id="ARBA00023288"/>
    </source>
</evidence>
<dbReference type="HAMAP" id="MF_01152">
    <property type="entry name" value="DnaJ"/>
    <property type="match status" value="1"/>
</dbReference>
<keyword evidence="7" id="KW-0449">Lipoprotein</keyword>
<dbReference type="SUPFAM" id="SSF57938">
    <property type="entry name" value="DnaJ/Hsp40 cysteine-rich domain"/>
    <property type="match status" value="1"/>
</dbReference>
<dbReference type="AlphaFoldDB" id="A0A8J1XSE3"/>
<feature type="compositionally biased region" description="Acidic residues" evidence="9">
    <location>
        <begin position="401"/>
        <end position="410"/>
    </location>
</feature>
<feature type="region of interest" description="Disordered" evidence="9">
    <location>
        <begin position="376"/>
        <end position="421"/>
    </location>
</feature>
<accession>A0A8J1XSE3</accession>
<evidence type="ECO:0000256" key="8">
    <source>
        <dbReference type="ARBA" id="ARBA00023289"/>
    </source>
</evidence>
<dbReference type="CDD" id="cd06257">
    <property type="entry name" value="DnaJ"/>
    <property type="match status" value="1"/>
</dbReference>
<evidence type="ECO:0000256" key="2">
    <source>
        <dbReference type="ARBA" id="ARBA00022723"/>
    </source>
</evidence>
<dbReference type="InterPro" id="IPR036869">
    <property type="entry name" value="J_dom_sf"/>
</dbReference>
<evidence type="ECO:0000256" key="1">
    <source>
        <dbReference type="ARBA" id="ARBA00022481"/>
    </source>
</evidence>
<dbReference type="FunFam" id="1.10.287.110:FF:000016">
    <property type="entry name" value="DnaJ (Hsp40) homolog, subfamily A, member 2"/>
    <property type="match status" value="1"/>
</dbReference>
<dbReference type="InterPro" id="IPR001305">
    <property type="entry name" value="HSP_DnaJ_Cys-rich_dom"/>
</dbReference>
<keyword evidence="4" id="KW-0863">Zinc-finger</keyword>
<dbReference type="InterPro" id="IPR001623">
    <property type="entry name" value="DnaJ_domain"/>
</dbReference>
<evidence type="ECO:0000313" key="10">
    <source>
        <dbReference type="EMBL" id="CAH1779345.1"/>
    </source>
</evidence>
<dbReference type="OrthoDB" id="550424at2759"/>
<dbReference type="GO" id="GO:0030544">
    <property type="term" value="F:Hsp70 protein binding"/>
    <property type="evidence" value="ECO:0007669"/>
    <property type="project" value="InterPro"/>
</dbReference>
<keyword evidence="6" id="KW-0143">Chaperone</keyword>
<name>A0A8J1XSE3_OWEFU</name>
<dbReference type="PANTHER" id="PTHR43888">
    <property type="entry name" value="DNAJ-LIKE-2, ISOFORM A-RELATED"/>
    <property type="match status" value="1"/>
</dbReference>
<dbReference type="CDD" id="cd10719">
    <property type="entry name" value="DnaJ_zf"/>
    <property type="match status" value="1"/>
</dbReference>
<evidence type="ECO:0000256" key="9">
    <source>
        <dbReference type="SAM" id="MobiDB-lite"/>
    </source>
</evidence>
<evidence type="ECO:0000256" key="4">
    <source>
        <dbReference type="ARBA" id="ARBA00022771"/>
    </source>
</evidence>
<dbReference type="GO" id="GO:0006457">
    <property type="term" value="P:protein folding"/>
    <property type="evidence" value="ECO:0007669"/>
    <property type="project" value="InterPro"/>
</dbReference>
<dbReference type="Gene3D" id="1.10.287.110">
    <property type="entry name" value="DnaJ domain"/>
    <property type="match status" value="1"/>
</dbReference>
<dbReference type="SUPFAM" id="SSF49493">
    <property type="entry name" value="HSP40/DnaJ peptide-binding domain"/>
    <property type="match status" value="2"/>
</dbReference>
<gene>
    <name evidence="10" type="ORF">OFUS_LOCUS6163</name>
</gene>
<evidence type="ECO:0000256" key="6">
    <source>
        <dbReference type="ARBA" id="ARBA00023186"/>
    </source>
</evidence>
<evidence type="ECO:0000256" key="5">
    <source>
        <dbReference type="ARBA" id="ARBA00022833"/>
    </source>
</evidence>
<sequence>MADNTLYEILGVTRGASDSEIKKSYHKLAKEYHPDKNADHGDKFKEISFAYEVLSTPEKRETYDRYGLQGLKEGGGGGGGFPGDMFGDIFGGLFGGMGGGFGGMGGPFGGMGGMGGRRRGPRRGEDTFHQLRVTLEDLYNGKTSKLQLKKTVICKKCHGQGGKAGAMQTCQSCRGRGVKVTMRQIGPGMMQQLQSVCPSCHGEGETINDKDRCKECKGKKVSDETKILEVHVDKGMKDGQKIPFRGEGDQMPNVEAGDVIIVLEAKEHDTFERKGNDLTCSYTIGLTEALCGFNFTVKQLDGRDLVIKSPPGKVIKPGDVKVVYGEGMPMYRNPYEKGNLFIKFDVKFPENSFAVEGNLKKLEKLLPPRPKIEIPVGEDVEEVNLTDIDPTRGGASNSNAYDEDSDDDNDGQGPRVQCAHQ</sequence>
<keyword evidence="5" id="KW-0862">Zinc</keyword>
<dbReference type="InterPro" id="IPR012724">
    <property type="entry name" value="DnaJ"/>
</dbReference>
<dbReference type="Pfam" id="PF00684">
    <property type="entry name" value="DnaJ_CXXCXGXG"/>
    <property type="match status" value="1"/>
</dbReference>
<comment type="caution">
    <text evidence="10">The sequence shown here is derived from an EMBL/GenBank/DDBJ whole genome shotgun (WGS) entry which is preliminary data.</text>
</comment>
<dbReference type="Proteomes" id="UP000749559">
    <property type="component" value="Unassembled WGS sequence"/>
</dbReference>
<dbReference type="InterPro" id="IPR008971">
    <property type="entry name" value="HSP40/DnaJ_pept-bd"/>
</dbReference>
<keyword evidence="11" id="KW-1185">Reference proteome</keyword>
<keyword evidence="8" id="KW-0636">Prenylation</keyword>
<reference evidence="10" key="1">
    <citation type="submission" date="2022-03" db="EMBL/GenBank/DDBJ databases">
        <authorList>
            <person name="Martin C."/>
        </authorList>
    </citation>
    <scope>NUCLEOTIDE SEQUENCE</scope>
</reference>
<dbReference type="GO" id="GO:0051082">
    <property type="term" value="F:unfolded protein binding"/>
    <property type="evidence" value="ECO:0007669"/>
    <property type="project" value="InterPro"/>
</dbReference>
<dbReference type="PROSITE" id="PS51188">
    <property type="entry name" value="ZF_CR"/>
    <property type="match status" value="1"/>
</dbReference>